<dbReference type="Proteomes" id="UP000471501">
    <property type="component" value="Unassembled WGS sequence"/>
</dbReference>
<gene>
    <name evidence="1" type="ORF">GON26_19480</name>
</gene>
<dbReference type="EMBL" id="WSTB01000015">
    <property type="protein sequence ID" value="MWB96552.1"/>
    <property type="molecule type" value="Genomic_DNA"/>
</dbReference>
<dbReference type="NCBIfam" id="NF038153">
    <property type="entry name" value="lant_leader_L1a"/>
    <property type="match status" value="1"/>
</dbReference>
<accession>A0A6I4NTZ1</accession>
<name>A0A6I4NTZ1_9FLAO</name>
<dbReference type="AlphaFoldDB" id="A0A6I4NTZ1"/>
<sequence>MKKIIISNKLAFKKADVTELNDNSLNEINGGSTIIGGDNCTGCCCLKISLVLEQM</sequence>
<dbReference type="RefSeq" id="WP_160376445.1">
    <property type="nucleotide sequence ID" value="NZ_WSTB01000015.1"/>
</dbReference>
<comment type="caution">
    <text evidence="1">The sequence shown here is derived from an EMBL/GenBank/DDBJ whole genome shotgun (WGS) entry which is preliminary data.</text>
</comment>
<evidence type="ECO:0000313" key="2">
    <source>
        <dbReference type="Proteomes" id="UP000471501"/>
    </source>
</evidence>
<evidence type="ECO:0000313" key="1">
    <source>
        <dbReference type="EMBL" id="MWB96552.1"/>
    </source>
</evidence>
<dbReference type="InterPro" id="IPR058238">
    <property type="entry name" value="Lant_leader_dom"/>
</dbReference>
<reference evidence="1 2" key="1">
    <citation type="submission" date="2019-12" db="EMBL/GenBank/DDBJ databases">
        <authorList>
            <person name="Kim Y.S."/>
        </authorList>
    </citation>
    <scope>NUCLEOTIDE SEQUENCE [LARGE SCALE GENOMIC DNA]</scope>
    <source>
        <strain evidence="1 2">GA093</strain>
    </source>
</reference>
<keyword evidence="2" id="KW-1185">Reference proteome</keyword>
<organism evidence="1 2">
    <name type="scientific">Flavobacterium hydrocarbonoxydans</name>
    <dbReference type="NCBI Taxonomy" id="2683249"/>
    <lineage>
        <taxon>Bacteria</taxon>
        <taxon>Pseudomonadati</taxon>
        <taxon>Bacteroidota</taxon>
        <taxon>Flavobacteriia</taxon>
        <taxon>Flavobacteriales</taxon>
        <taxon>Flavobacteriaceae</taxon>
        <taxon>Flavobacterium</taxon>
    </lineage>
</organism>
<protein>
    <submittedName>
        <fullName evidence="1">Uncharacterized protein</fullName>
    </submittedName>
</protein>
<proteinExistence type="predicted"/>